<comment type="subcellular location">
    <subcellularLocation>
        <location evidence="8">Cytoplasm</location>
    </subcellularLocation>
</comment>
<comment type="subunit">
    <text evidence="8">Monomer.</text>
</comment>
<dbReference type="CDD" id="cd02503">
    <property type="entry name" value="MobA"/>
    <property type="match status" value="1"/>
</dbReference>
<proteinExistence type="inferred from homology"/>
<dbReference type="SUPFAM" id="SSF53448">
    <property type="entry name" value="Nucleotide-diphospho-sugar transferases"/>
    <property type="match status" value="1"/>
</dbReference>
<comment type="caution">
    <text evidence="10">The sequence shown here is derived from an EMBL/GenBank/DDBJ whole genome shotgun (WGS) entry which is preliminary data.</text>
</comment>
<keyword evidence="10" id="KW-0548">Nucleotidyltransferase</keyword>
<dbReference type="EC" id="2.7.7.77" evidence="8"/>
<dbReference type="PANTHER" id="PTHR19136">
    <property type="entry name" value="MOLYBDENUM COFACTOR GUANYLYLTRANSFERASE"/>
    <property type="match status" value="1"/>
</dbReference>
<comment type="similarity">
    <text evidence="8">Belongs to the MobA family.</text>
</comment>
<dbReference type="HAMAP" id="MF_00316">
    <property type="entry name" value="MobA"/>
    <property type="match status" value="1"/>
</dbReference>
<evidence type="ECO:0000256" key="7">
    <source>
        <dbReference type="ARBA" id="ARBA00023150"/>
    </source>
</evidence>
<dbReference type="NCBIfam" id="TIGR02665">
    <property type="entry name" value="molyb_mobA"/>
    <property type="match status" value="1"/>
</dbReference>
<feature type="binding site" evidence="8">
    <location>
        <position position="99"/>
    </location>
    <ligand>
        <name>Mg(2+)</name>
        <dbReference type="ChEBI" id="CHEBI:18420"/>
    </ligand>
</feature>
<evidence type="ECO:0000313" key="11">
    <source>
        <dbReference type="Proteomes" id="UP000664658"/>
    </source>
</evidence>
<comment type="catalytic activity">
    <reaction evidence="8">
        <text>Mo-molybdopterin + GTP + H(+) = Mo-molybdopterin guanine dinucleotide + diphosphate</text>
        <dbReference type="Rhea" id="RHEA:34243"/>
        <dbReference type="ChEBI" id="CHEBI:15378"/>
        <dbReference type="ChEBI" id="CHEBI:33019"/>
        <dbReference type="ChEBI" id="CHEBI:37565"/>
        <dbReference type="ChEBI" id="CHEBI:71302"/>
        <dbReference type="ChEBI" id="CHEBI:71310"/>
        <dbReference type="EC" id="2.7.7.77"/>
    </reaction>
</comment>
<dbReference type="RefSeq" id="WP_152109836.1">
    <property type="nucleotide sequence ID" value="NZ_JAFNAA010000003.1"/>
</dbReference>
<evidence type="ECO:0000256" key="6">
    <source>
        <dbReference type="ARBA" id="ARBA00023134"/>
    </source>
</evidence>
<keyword evidence="5 8" id="KW-0460">Magnesium</keyword>
<dbReference type="Gene3D" id="3.90.550.10">
    <property type="entry name" value="Spore Coat Polysaccharide Biosynthesis Protein SpsA, Chain A"/>
    <property type="match status" value="1"/>
</dbReference>
<evidence type="ECO:0000259" key="9">
    <source>
        <dbReference type="Pfam" id="PF12804"/>
    </source>
</evidence>
<comment type="caution">
    <text evidence="8">Lacks conserved residue(s) required for the propagation of feature annotation.</text>
</comment>
<feature type="binding site" evidence="8">
    <location>
        <begin position="10"/>
        <end position="12"/>
    </location>
    <ligand>
        <name>GTP</name>
        <dbReference type="ChEBI" id="CHEBI:37565"/>
    </ligand>
</feature>
<dbReference type="InterPro" id="IPR025877">
    <property type="entry name" value="MobA-like_NTP_Trfase"/>
</dbReference>
<dbReference type="InterPro" id="IPR013482">
    <property type="entry name" value="Molybde_CF_guanTrfase"/>
</dbReference>
<dbReference type="PANTHER" id="PTHR19136:SF81">
    <property type="entry name" value="MOLYBDENUM COFACTOR GUANYLYLTRANSFERASE"/>
    <property type="match status" value="1"/>
</dbReference>
<dbReference type="GO" id="GO:0005525">
    <property type="term" value="F:GTP binding"/>
    <property type="evidence" value="ECO:0007669"/>
    <property type="project" value="UniProtKB-UniRule"/>
</dbReference>
<evidence type="ECO:0000256" key="8">
    <source>
        <dbReference type="HAMAP-Rule" id="MF_00316"/>
    </source>
</evidence>
<evidence type="ECO:0000256" key="3">
    <source>
        <dbReference type="ARBA" id="ARBA00022723"/>
    </source>
</evidence>
<comment type="domain">
    <text evidence="8">The N-terminal domain determines nucleotide recognition and specific binding, while the C-terminal domain determines the specific binding to the target protein.</text>
</comment>
<dbReference type="AlphaFoldDB" id="A0A8I1W4K7"/>
<protein>
    <recommendedName>
        <fullName evidence="8">Molybdenum cofactor guanylyltransferase</fullName>
        <shortName evidence="8">MoCo guanylyltransferase</shortName>
        <ecNumber evidence="8">2.7.7.77</ecNumber>
    </recommendedName>
    <alternativeName>
        <fullName evidence="8">GTP:molybdopterin guanylyltransferase</fullName>
    </alternativeName>
    <alternativeName>
        <fullName evidence="8">Mo-MPT guanylyltransferase</fullName>
    </alternativeName>
    <alternativeName>
        <fullName evidence="8">Molybdopterin guanylyltransferase</fullName>
    </alternativeName>
    <alternativeName>
        <fullName evidence="8">Molybdopterin-guanine dinucleotide synthase</fullName>
        <shortName evidence="8">MGD synthase</shortName>
    </alternativeName>
</protein>
<organism evidence="10 11">
    <name type="scientific">Plesiomonas shigelloides</name>
    <name type="common">Aeromonas shigelloides</name>
    <dbReference type="NCBI Taxonomy" id="703"/>
    <lineage>
        <taxon>Bacteria</taxon>
        <taxon>Pseudomonadati</taxon>
        <taxon>Pseudomonadota</taxon>
        <taxon>Gammaproteobacteria</taxon>
        <taxon>Enterobacterales</taxon>
        <taxon>Enterobacteriaceae</taxon>
        <taxon>Plesiomonas</taxon>
    </lineage>
</organism>
<evidence type="ECO:0000256" key="5">
    <source>
        <dbReference type="ARBA" id="ARBA00022842"/>
    </source>
</evidence>
<dbReference type="Proteomes" id="UP000664658">
    <property type="component" value="Unassembled WGS sequence"/>
</dbReference>
<reference evidence="10" key="1">
    <citation type="submission" date="2021-03" db="EMBL/GenBank/DDBJ databases">
        <title>Plesiomonas shigelloides zfcc0051, isolated from zebrafish feces.</title>
        <authorList>
            <person name="Vanderhoek Z."/>
            <person name="Gaulke C."/>
        </authorList>
    </citation>
    <scope>NUCLEOTIDE SEQUENCE</scope>
    <source>
        <strain evidence="10">Zfcc0051</strain>
    </source>
</reference>
<dbReference type="GO" id="GO:0046872">
    <property type="term" value="F:metal ion binding"/>
    <property type="evidence" value="ECO:0007669"/>
    <property type="project" value="UniProtKB-KW"/>
</dbReference>
<dbReference type="GO" id="GO:1902758">
    <property type="term" value="P:bis(molybdopterin guanine dinucleotide)molybdenum biosynthetic process"/>
    <property type="evidence" value="ECO:0007669"/>
    <property type="project" value="TreeGrafter"/>
</dbReference>
<evidence type="ECO:0000256" key="4">
    <source>
        <dbReference type="ARBA" id="ARBA00022741"/>
    </source>
</evidence>
<name>A0A8I1W4K7_PLESH</name>
<feature type="binding site" evidence="8">
    <location>
        <position position="69"/>
    </location>
    <ligand>
        <name>GTP</name>
        <dbReference type="ChEBI" id="CHEBI:37565"/>
    </ligand>
</feature>
<dbReference type="InterPro" id="IPR029044">
    <property type="entry name" value="Nucleotide-diphossugar_trans"/>
</dbReference>
<evidence type="ECO:0000313" key="10">
    <source>
        <dbReference type="EMBL" id="MBO1107403.1"/>
    </source>
</evidence>
<dbReference type="GO" id="GO:0061603">
    <property type="term" value="F:molybdenum cofactor guanylyltransferase activity"/>
    <property type="evidence" value="ECO:0007669"/>
    <property type="project" value="UniProtKB-EC"/>
</dbReference>
<dbReference type="GO" id="GO:0005737">
    <property type="term" value="C:cytoplasm"/>
    <property type="evidence" value="ECO:0007669"/>
    <property type="project" value="UniProtKB-SubCell"/>
</dbReference>
<keyword evidence="3 8" id="KW-0479">Metal-binding</keyword>
<evidence type="ECO:0000256" key="1">
    <source>
        <dbReference type="ARBA" id="ARBA00022490"/>
    </source>
</evidence>
<keyword evidence="4 8" id="KW-0547">Nucleotide-binding</keyword>
<feature type="binding site" evidence="8">
    <location>
        <position position="23"/>
    </location>
    <ligand>
        <name>GTP</name>
        <dbReference type="ChEBI" id="CHEBI:37565"/>
    </ligand>
</feature>
<keyword evidence="1 8" id="KW-0963">Cytoplasm</keyword>
<comment type="cofactor">
    <cofactor evidence="8">
        <name>Mg(2+)</name>
        <dbReference type="ChEBI" id="CHEBI:18420"/>
    </cofactor>
</comment>
<evidence type="ECO:0000256" key="2">
    <source>
        <dbReference type="ARBA" id="ARBA00022679"/>
    </source>
</evidence>
<accession>A0A8I1W4K7</accession>
<comment type="function">
    <text evidence="8">Transfers a GMP moiety from GTP to Mo-molybdopterin (Mo-MPT) cofactor (Moco or molybdenum cofactor) to form Mo-molybdopterin guanine dinucleotide (Mo-MGD) cofactor.</text>
</comment>
<dbReference type="Pfam" id="PF12804">
    <property type="entry name" value="NTP_transf_3"/>
    <property type="match status" value="1"/>
</dbReference>
<feature type="domain" description="MobA-like NTP transferase" evidence="9">
    <location>
        <begin position="7"/>
        <end position="161"/>
    </location>
</feature>
<dbReference type="EMBL" id="JAFNAA010000003">
    <property type="protein sequence ID" value="MBO1107403.1"/>
    <property type="molecule type" value="Genomic_DNA"/>
</dbReference>
<keyword evidence="6 8" id="KW-0342">GTP-binding</keyword>
<gene>
    <name evidence="8 10" type="primary">mobA</name>
    <name evidence="10" type="ORF">J2R62_04055</name>
</gene>
<feature type="binding site" evidence="8">
    <location>
        <position position="99"/>
    </location>
    <ligand>
        <name>GTP</name>
        <dbReference type="ChEBI" id="CHEBI:37565"/>
    </ligand>
</feature>
<keyword evidence="2 8" id="KW-0808">Transferase</keyword>
<keyword evidence="7 8" id="KW-0501">Molybdenum cofactor biosynthesis</keyword>
<sequence length="196" mass="21475">MNTVISGAILAGGRATRMGGDDKGLRQVAGHPLYWYAVQRLQPQVSSLHIIANRNLHSYAESGFPVYPDSTPDFPGPLAGMLTALQHCTTEYVVCVPCDSPLLPRDLVARFAQQIGDASCAIAHDGERAHPVFALLHRRLLPAISASLQQGERRLMAFFQQQHAVTVDFSDQAAAFVNVNTPYNCMMIESELEKLE</sequence>